<gene>
    <name evidence="4" type="ORF">ASTO00021_LOCUS1602</name>
</gene>
<sequence length="417" mass="46441">MKWLNKMTFPTKMGVNTSPEVPAGANVEKNIKCNFANVNPTAKPDWEPLLAEQGKAATATDTLPSTNGNDEIAVFYCKRCREPLFEANNLSQHAEGMHEISRRKKWKDAHTNKKAASSSTESETQCLSYFLLEAPVWMLKEEGPNSESFVSEVEGKIVCPNHRCAAKFGNYAWSGAQCSCGTWICPAIQVPKSKVDKRFLLASKVPERIRPNATPSQESEDQVVIEESHDYKDSFNMESLILDPQNKMGSAENGKTASSPDVREMDDKSVTYEAKLKELLENHRKWLHAVRDGDITAMKTFLSTAYCSLETVRGKELIGLDIVAKNLEETASNLSGRIRILSEPVALEESPKAKRKSGKRDDDEDEDEEIRLPVAIGSKGVFGVLAGEGDEIKTRVSETIWWNTKENQAVQIIRAKT</sequence>
<dbReference type="AlphaFoldDB" id="A0A7S3LIA7"/>
<proteinExistence type="inferred from homology"/>
<organism evidence="4">
    <name type="scientific">Aplanochytrium stocchinoi</name>
    <dbReference type="NCBI Taxonomy" id="215587"/>
    <lineage>
        <taxon>Eukaryota</taxon>
        <taxon>Sar</taxon>
        <taxon>Stramenopiles</taxon>
        <taxon>Bigyra</taxon>
        <taxon>Labyrinthulomycetes</taxon>
        <taxon>Thraustochytrida</taxon>
        <taxon>Thraustochytriidae</taxon>
        <taxon>Aplanochytrium</taxon>
    </lineage>
</organism>
<dbReference type="InterPro" id="IPR013087">
    <property type="entry name" value="Znf_C2H2_type"/>
</dbReference>
<evidence type="ECO:0000256" key="2">
    <source>
        <dbReference type="SAM" id="MobiDB-lite"/>
    </source>
</evidence>
<dbReference type="PROSITE" id="PS00028">
    <property type="entry name" value="ZINC_FINGER_C2H2_1"/>
    <property type="match status" value="1"/>
</dbReference>
<name>A0A7S3LIA7_9STRA</name>
<feature type="domain" description="C2H2-type" evidence="3">
    <location>
        <begin position="77"/>
        <end position="98"/>
    </location>
</feature>
<dbReference type="EMBL" id="HBIN01002432">
    <property type="protein sequence ID" value="CAE0431264.1"/>
    <property type="molecule type" value="Transcribed_RNA"/>
</dbReference>
<evidence type="ECO:0000259" key="3">
    <source>
        <dbReference type="PROSITE" id="PS00028"/>
    </source>
</evidence>
<accession>A0A7S3LIA7</accession>
<comment type="similarity">
    <text evidence="1">Belongs to the protein-tyrosine phosphatase family. Non-receptor class dual specificity subfamily.</text>
</comment>
<evidence type="ECO:0000256" key="1">
    <source>
        <dbReference type="ARBA" id="ARBA00008601"/>
    </source>
</evidence>
<dbReference type="PANTHER" id="PTHR45848">
    <property type="entry name" value="DUAL SPECIFICITY PROTEIN PHOSPHATASE 12 FAMILY MEMBER"/>
    <property type="match status" value="1"/>
</dbReference>
<reference evidence="4" key="1">
    <citation type="submission" date="2021-01" db="EMBL/GenBank/DDBJ databases">
        <authorList>
            <person name="Corre E."/>
            <person name="Pelletier E."/>
            <person name="Niang G."/>
            <person name="Scheremetjew M."/>
            <person name="Finn R."/>
            <person name="Kale V."/>
            <person name="Holt S."/>
            <person name="Cochrane G."/>
            <person name="Meng A."/>
            <person name="Brown T."/>
            <person name="Cohen L."/>
        </authorList>
    </citation>
    <scope>NUCLEOTIDE SEQUENCE</scope>
    <source>
        <strain evidence="4">GSBS06</strain>
    </source>
</reference>
<feature type="region of interest" description="Disordered" evidence="2">
    <location>
        <begin position="349"/>
        <end position="369"/>
    </location>
</feature>
<protein>
    <recommendedName>
        <fullName evidence="3">C2H2-type domain-containing protein</fullName>
    </recommendedName>
</protein>
<evidence type="ECO:0000313" key="4">
    <source>
        <dbReference type="EMBL" id="CAE0431264.1"/>
    </source>
</evidence>